<evidence type="ECO:0000259" key="10">
    <source>
        <dbReference type="Pfam" id="PF01035"/>
    </source>
</evidence>
<dbReference type="Gene3D" id="1.10.10.10">
    <property type="entry name" value="Winged helix-like DNA-binding domain superfamily/Winged helix DNA-binding domain"/>
    <property type="match status" value="1"/>
</dbReference>
<dbReference type="Proteomes" id="UP000245639">
    <property type="component" value="Unassembled WGS sequence"/>
</dbReference>
<keyword evidence="13" id="KW-1185">Reference proteome</keyword>
<comment type="miscellaneous">
    <text evidence="9">This enzyme catalyzes only one turnover and therefore is not strictly catalytic. According to one definition, an enzyme is a biocatalyst that acts repeatedly and over many reaction cycles.</text>
</comment>
<dbReference type="EMBL" id="QEKW01000003">
    <property type="protein sequence ID" value="PVZ12098.1"/>
    <property type="molecule type" value="Genomic_DNA"/>
</dbReference>
<dbReference type="EC" id="2.1.1.63" evidence="9"/>
<dbReference type="InterPro" id="IPR014048">
    <property type="entry name" value="MethylDNA_cys_MeTrfase_DNA-bd"/>
</dbReference>
<accession>A0A2U1FIU4</accession>
<keyword evidence="5 9" id="KW-0808">Transferase</keyword>
<comment type="function">
    <text evidence="9">Involved in the cellular defense against the biological effects of O6-methylguanine (O6-MeG) and O4-methylthymine (O4-MeT) in DNA. Repairs the methylated nucleobase in DNA by stoichiometrically transferring the methyl group to a cysteine residue in the enzyme. This is a suicide reaction: the enzyme is irreversibly inactivated.</text>
</comment>
<keyword evidence="7 9" id="KW-0234">DNA repair</keyword>
<dbReference type="InterPro" id="IPR008332">
    <property type="entry name" value="MethylG_MeTrfase_N"/>
</dbReference>
<dbReference type="InterPro" id="IPR036388">
    <property type="entry name" value="WH-like_DNA-bd_sf"/>
</dbReference>
<evidence type="ECO:0000256" key="2">
    <source>
        <dbReference type="ARBA" id="ARBA00008711"/>
    </source>
</evidence>
<comment type="subcellular location">
    <subcellularLocation>
        <location evidence="9">Cytoplasm</location>
    </subcellularLocation>
</comment>
<gene>
    <name evidence="12" type="ORF">C8D89_103429</name>
</gene>
<dbReference type="NCBIfam" id="TIGR00589">
    <property type="entry name" value="ogt"/>
    <property type="match status" value="1"/>
</dbReference>
<organism evidence="12 13">
    <name type="scientific">Actinomycetospora cinnamomea</name>
    <dbReference type="NCBI Taxonomy" id="663609"/>
    <lineage>
        <taxon>Bacteria</taxon>
        <taxon>Bacillati</taxon>
        <taxon>Actinomycetota</taxon>
        <taxon>Actinomycetes</taxon>
        <taxon>Pseudonocardiales</taxon>
        <taxon>Pseudonocardiaceae</taxon>
        <taxon>Actinomycetospora</taxon>
    </lineage>
</organism>
<dbReference type="GO" id="GO:0032259">
    <property type="term" value="P:methylation"/>
    <property type="evidence" value="ECO:0007669"/>
    <property type="project" value="UniProtKB-KW"/>
</dbReference>
<comment type="similarity">
    <text evidence="2 9">Belongs to the MGMT family.</text>
</comment>
<dbReference type="GO" id="GO:0003908">
    <property type="term" value="F:methylated-DNA-[protein]-cysteine S-methyltransferase activity"/>
    <property type="evidence" value="ECO:0007669"/>
    <property type="project" value="UniProtKB-UniRule"/>
</dbReference>
<evidence type="ECO:0000256" key="7">
    <source>
        <dbReference type="ARBA" id="ARBA00023204"/>
    </source>
</evidence>
<protein>
    <recommendedName>
        <fullName evidence="9">Methylated-DNA--protein-cysteine methyltransferase</fullName>
        <ecNumber evidence="9">2.1.1.63</ecNumber>
    </recommendedName>
    <alternativeName>
        <fullName evidence="9">6-O-methylguanine-DNA methyltransferase</fullName>
        <shortName evidence="9">MGMT</shortName>
    </alternativeName>
    <alternativeName>
        <fullName evidence="9">O-6-methylguanine-DNA-alkyltransferase</fullName>
    </alternativeName>
</protein>
<dbReference type="PANTHER" id="PTHR10815">
    <property type="entry name" value="METHYLATED-DNA--PROTEIN-CYSTEINE METHYLTRANSFERASE"/>
    <property type="match status" value="1"/>
</dbReference>
<feature type="domain" description="Methylguanine DNA methyltransferase ribonuclease-like" evidence="11">
    <location>
        <begin position="9"/>
        <end position="76"/>
    </location>
</feature>
<dbReference type="Pfam" id="PF01035">
    <property type="entry name" value="DNA_binding_1"/>
    <property type="match status" value="1"/>
</dbReference>
<comment type="catalytic activity">
    <reaction evidence="8 9">
        <text>a 6-O-methyl-2'-deoxyguanosine in DNA + L-cysteinyl-[protein] = S-methyl-L-cysteinyl-[protein] + a 2'-deoxyguanosine in DNA</text>
        <dbReference type="Rhea" id="RHEA:24000"/>
        <dbReference type="Rhea" id="RHEA-COMP:10131"/>
        <dbReference type="Rhea" id="RHEA-COMP:10132"/>
        <dbReference type="Rhea" id="RHEA-COMP:11367"/>
        <dbReference type="Rhea" id="RHEA-COMP:11368"/>
        <dbReference type="ChEBI" id="CHEBI:29950"/>
        <dbReference type="ChEBI" id="CHEBI:82612"/>
        <dbReference type="ChEBI" id="CHEBI:85445"/>
        <dbReference type="ChEBI" id="CHEBI:85448"/>
        <dbReference type="EC" id="2.1.1.63"/>
    </reaction>
</comment>
<dbReference type="SUPFAM" id="SSF53155">
    <property type="entry name" value="Methylated DNA-protein cysteine methyltransferase domain"/>
    <property type="match status" value="1"/>
</dbReference>
<feature type="active site" description="Nucleophile; methyl group acceptor" evidence="9">
    <location>
        <position position="131"/>
    </location>
</feature>
<evidence type="ECO:0000256" key="3">
    <source>
        <dbReference type="ARBA" id="ARBA00022490"/>
    </source>
</evidence>
<evidence type="ECO:0000259" key="11">
    <source>
        <dbReference type="Pfam" id="PF02870"/>
    </source>
</evidence>
<evidence type="ECO:0000256" key="5">
    <source>
        <dbReference type="ARBA" id="ARBA00022679"/>
    </source>
</evidence>
<dbReference type="PROSITE" id="PS00374">
    <property type="entry name" value="MGMT"/>
    <property type="match status" value="1"/>
</dbReference>
<dbReference type="InterPro" id="IPR001497">
    <property type="entry name" value="MethylDNA_cys_MeTrfase_AS"/>
</dbReference>
<dbReference type="Gene3D" id="3.30.160.70">
    <property type="entry name" value="Methylated DNA-protein cysteine methyltransferase domain"/>
    <property type="match status" value="1"/>
</dbReference>
<reference evidence="12 13" key="1">
    <citation type="submission" date="2018-04" db="EMBL/GenBank/DDBJ databases">
        <title>Genomic Encyclopedia of Type Strains, Phase IV (KMG-IV): sequencing the most valuable type-strain genomes for metagenomic binning, comparative biology and taxonomic classification.</title>
        <authorList>
            <person name="Goeker M."/>
        </authorList>
    </citation>
    <scope>NUCLEOTIDE SEQUENCE [LARGE SCALE GENOMIC DNA]</scope>
    <source>
        <strain evidence="12 13">DSM 45771</strain>
    </source>
</reference>
<evidence type="ECO:0000256" key="1">
    <source>
        <dbReference type="ARBA" id="ARBA00001286"/>
    </source>
</evidence>
<dbReference type="InterPro" id="IPR036217">
    <property type="entry name" value="MethylDNA_cys_MeTrfase_DNAb"/>
</dbReference>
<evidence type="ECO:0000313" key="12">
    <source>
        <dbReference type="EMBL" id="PVZ12098.1"/>
    </source>
</evidence>
<keyword evidence="4 9" id="KW-0489">Methyltransferase</keyword>
<keyword evidence="3 9" id="KW-0963">Cytoplasm</keyword>
<evidence type="ECO:0000256" key="9">
    <source>
        <dbReference type="HAMAP-Rule" id="MF_00772"/>
    </source>
</evidence>
<proteinExistence type="inferred from homology"/>
<sequence>MRVVTTSHTVVDSPLGPLTLRAEDGILSGLFMTAHRHGPAADMLGVRDENGLPAVREQLAAYFAGSLRVFDLPLALRGTEFQQRVWAALREIPYGATTPYGELAAAIGRPAAVRAVGLANGRNPVSIVVPCHRVVGAGGALTGYGGGVERKRALLDLERGVAAGAAGLVPST</sequence>
<dbReference type="GO" id="GO:0006307">
    <property type="term" value="P:DNA alkylation repair"/>
    <property type="evidence" value="ECO:0007669"/>
    <property type="project" value="UniProtKB-UniRule"/>
</dbReference>
<feature type="domain" description="Methylated-DNA-[protein]-cysteine S-methyltransferase DNA binding" evidence="10">
    <location>
        <begin position="80"/>
        <end position="159"/>
    </location>
</feature>
<dbReference type="HAMAP" id="MF_00772">
    <property type="entry name" value="OGT"/>
    <property type="match status" value="1"/>
</dbReference>
<comment type="catalytic activity">
    <reaction evidence="1 9">
        <text>a 4-O-methyl-thymidine in DNA + L-cysteinyl-[protein] = a thymidine in DNA + S-methyl-L-cysteinyl-[protein]</text>
        <dbReference type="Rhea" id="RHEA:53428"/>
        <dbReference type="Rhea" id="RHEA-COMP:10131"/>
        <dbReference type="Rhea" id="RHEA-COMP:10132"/>
        <dbReference type="Rhea" id="RHEA-COMP:13555"/>
        <dbReference type="Rhea" id="RHEA-COMP:13556"/>
        <dbReference type="ChEBI" id="CHEBI:29950"/>
        <dbReference type="ChEBI" id="CHEBI:82612"/>
        <dbReference type="ChEBI" id="CHEBI:137386"/>
        <dbReference type="ChEBI" id="CHEBI:137387"/>
        <dbReference type="EC" id="2.1.1.63"/>
    </reaction>
</comment>
<dbReference type="GO" id="GO:0005737">
    <property type="term" value="C:cytoplasm"/>
    <property type="evidence" value="ECO:0007669"/>
    <property type="project" value="UniProtKB-SubCell"/>
</dbReference>
<evidence type="ECO:0000256" key="8">
    <source>
        <dbReference type="ARBA" id="ARBA00049348"/>
    </source>
</evidence>
<comment type="caution">
    <text evidence="12">The sequence shown here is derived from an EMBL/GenBank/DDBJ whole genome shotgun (WGS) entry which is preliminary data.</text>
</comment>
<dbReference type="InterPro" id="IPR036631">
    <property type="entry name" value="MGMT_N_sf"/>
</dbReference>
<dbReference type="OrthoDB" id="9802228at2"/>
<evidence type="ECO:0000313" key="13">
    <source>
        <dbReference type="Proteomes" id="UP000245639"/>
    </source>
</evidence>
<dbReference type="SUPFAM" id="SSF46767">
    <property type="entry name" value="Methylated DNA-protein cysteine methyltransferase, C-terminal domain"/>
    <property type="match status" value="1"/>
</dbReference>
<dbReference type="FunFam" id="1.10.10.10:FF:000214">
    <property type="entry name" value="Methylated-DNA--protein-cysteine methyltransferase"/>
    <property type="match status" value="1"/>
</dbReference>
<name>A0A2U1FIU4_9PSEU</name>
<dbReference type="Pfam" id="PF02870">
    <property type="entry name" value="Methyltransf_1N"/>
    <property type="match status" value="1"/>
</dbReference>
<dbReference type="CDD" id="cd06445">
    <property type="entry name" value="ATase"/>
    <property type="match status" value="1"/>
</dbReference>
<dbReference type="PANTHER" id="PTHR10815:SF5">
    <property type="entry name" value="METHYLATED-DNA--PROTEIN-CYSTEINE METHYLTRANSFERASE"/>
    <property type="match status" value="1"/>
</dbReference>
<dbReference type="AlphaFoldDB" id="A0A2U1FIU4"/>
<keyword evidence="6 9" id="KW-0227">DNA damage</keyword>
<dbReference type="InterPro" id="IPR023546">
    <property type="entry name" value="MGMT"/>
</dbReference>
<evidence type="ECO:0000256" key="4">
    <source>
        <dbReference type="ARBA" id="ARBA00022603"/>
    </source>
</evidence>
<evidence type="ECO:0000256" key="6">
    <source>
        <dbReference type="ARBA" id="ARBA00022763"/>
    </source>
</evidence>